<dbReference type="GO" id="GO:0005886">
    <property type="term" value="C:plasma membrane"/>
    <property type="evidence" value="ECO:0007669"/>
    <property type="project" value="TreeGrafter"/>
</dbReference>
<comment type="similarity">
    <text evidence="1">Belongs to the F420H(2)-dependent quinone reductase family.</text>
</comment>
<evidence type="ECO:0000313" key="6">
    <source>
        <dbReference type="Proteomes" id="UP000193529"/>
    </source>
</evidence>
<dbReference type="PANTHER" id="PTHR39428">
    <property type="entry name" value="F420H(2)-DEPENDENT QUINONE REDUCTASE RV1261C"/>
    <property type="match status" value="1"/>
</dbReference>
<dbReference type="Proteomes" id="UP000193529">
    <property type="component" value="Unassembled WGS sequence"/>
</dbReference>
<feature type="region of interest" description="Disordered" evidence="4">
    <location>
        <begin position="1"/>
        <end position="29"/>
    </location>
</feature>
<evidence type="ECO:0000256" key="3">
    <source>
        <dbReference type="ARBA" id="ARBA00049106"/>
    </source>
</evidence>
<dbReference type="NCBIfam" id="TIGR00026">
    <property type="entry name" value="hi_GC_TIGR00026"/>
    <property type="match status" value="1"/>
</dbReference>
<proteinExistence type="inferred from homology"/>
<evidence type="ECO:0000256" key="2">
    <source>
        <dbReference type="ARBA" id="ARBA00023002"/>
    </source>
</evidence>
<evidence type="ECO:0000256" key="4">
    <source>
        <dbReference type="SAM" id="MobiDB-lite"/>
    </source>
</evidence>
<dbReference type="AlphaFoldDB" id="A0A1X1ZWY9"/>
<dbReference type="GO" id="GO:0016491">
    <property type="term" value="F:oxidoreductase activity"/>
    <property type="evidence" value="ECO:0007669"/>
    <property type="project" value="UniProtKB-KW"/>
</dbReference>
<dbReference type="PANTHER" id="PTHR39428:SF3">
    <property type="entry name" value="DEAZAFLAVIN-DEPENDENT NITROREDUCTASE"/>
    <property type="match status" value="1"/>
</dbReference>
<dbReference type="EMBL" id="LQPJ01000052">
    <property type="protein sequence ID" value="ORW28912.1"/>
    <property type="molecule type" value="Genomic_DNA"/>
</dbReference>
<dbReference type="OrthoDB" id="8225825at2"/>
<dbReference type="Gene3D" id="2.30.110.10">
    <property type="entry name" value="Electron Transport, Fmn-binding Protein, Chain A"/>
    <property type="match status" value="1"/>
</dbReference>
<reference evidence="5 6" key="1">
    <citation type="submission" date="2016-01" db="EMBL/GenBank/DDBJ databases">
        <title>The new phylogeny of the genus Mycobacterium.</title>
        <authorList>
            <person name="Tarcisio F."/>
            <person name="Conor M."/>
            <person name="Antonella G."/>
            <person name="Elisabetta G."/>
            <person name="Giulia F.S."/>
            <person name="Sara T."/>
            <person name="Anna F."/>
            <person name="Clotilde B."/>
            <person name="Roberto B."/>
            <person name="Veronica D.S."/>
            <person name="Fabio R."/>
            <person name="Monica P."/>
            <person name="Olivier J."/>
            <person name="Enrico T."/>
            <person name="Nicola S."/>
        </authorList>
    </citation>
    <scope>NUCLEOTIDE SEQUENCE [LARGE SCALE GENOMIC DNA]</scope>
    <source>
        <strain evidence="5 6">DSM 44572</strain>
    </source>
</reference>
<comment type="caution">
    <text evidence="5">The sequence shown here is derived from an EMBL/GenBank/DDBJ whole genome shotgun (WGS) entry which is preliminary data.</text>
</comment>
<dbReference type="RefSeq" id="WP_085076786.1">
    <property type="nucleotide sequence ID" value="NZ_JACKRZ010000197.1"/>
</dbReference>
<evidence type="ECO:0000313" key="5">
    <source>
        <dbReference type="EMBL" id="ORW28912.1"/>
    </source>
</evidence>
<dbReference type="SUPFAM" id="SSF50475">
    <property type="entry name" value="FMN-binding split barrel"/>
    <property type="match status" value="1"/>
</dbReference>
<keyword evidence="6" id="KW-1185">Reference proteome</keyword>
<dbReference type="InterPro" id="IPR004378">
    <property type="entry name" value="F420H2_quin_Rdtase"/>
</dbReference>
<dbReference type="STRING" id="153971.AWC19_26315"/>
<dbReference type="Pfam" id="PF04075">
    <property type="entry name" value="F420H2_quin_red"/>
    <property type="match status" value="1"/>
</dbReference>
<protein>
    <submittedName>
        <fullName evidence="5">Nitroreductase</fullName>
    </submittedName>
</protein>
<name>A0A1X1ZWY9_9MYCO</name>
<dbReference type="InterPro" id="IPR012349">
    <property type="entry name" value="Split_barrel_FMN-bd"/>
</dbReference>
<gene>
    <name evidence="5" type="ORF">AWC19_26315</name>
</gene>
<sequence length="145" mass="16387">MPLTGEYAPSPWDWSREQADKYAESGGAEAADMNGKPIIVLTTIGAKTGKVRKTPLMRVEHDGEYAIVASLGGAPKHPVWYYNVKKNPRVELQDGSVTRDYEAREVFGDEKATWWERAVEAWPDYAEYQKKTDRQIPVFVLTPVD</sequence>
<dbReference type="GO" id="GO:0070967">
    <property type="term" value="F:coenzyme F420 binding"/>
    <property type="evidence" value="ECO:0007669"/>
    <property type="project" value="TreeGrafter"/>
</dbReference>
<accession>A0A1X1ZWY9</accession>
<keyword evidence="2" id="KW-0560">Oxidoreductase</keyword>
<feature type="compositionally biased region" description="Basic and acidic residues" evidence="4">
    <location>
        <begin position="14"/>
        <end position="23"/>
    </location>
</feature>
<evidence type="ECO:0000256" key="1">
    <source>
        <dbReference type="ARBA" id="ARBA00008710"/>
    </source>
</evidence>
<organism evidence="5 6">
    <name type="scientific">Mycobacterium palustre</name>
    <dbReference type="NCBI Taxonomy" id="153971"/>
    <lineage>
        <taxon>Bacteria</taxon>
        <taxon>Bacillati</taxon>
        <taxon>Actinomycetota</taxon>
        <taxon>Actinomycetes</taxon>
        <taxon>Mycobacteriales</taxon>
        <taxon>Mycobacteriaceae</taxon>
        <taxon>Mycobacterium</taxon>
        <taxon>Mycobacterium simiae complex</taxon>
    </lineage>
</organism>
<comment type="catalytic activity">
    <reaction evidence="3">
        <text>oxidized coenzyme F420-(gamma-L-Glu)(n) + a quinol + H(+) = reduced coenzyme F420-(gamma-L-Glu)(n) + a quinone</text>
        <dbReference type="Rhea" id="RHEA:39663"/>
        <dbReference type="Rhea" id="RHEA-COMP:12939"/>
        <dbReference type="Rhea" id="RHEA-COMP:14378"/>
        <dbReference type="ChEBI" id="CHEBI:15378"/>
        <dbReference type="ChEBI" id="CHEBI:24646"/>
        <dbReference type="ChEBI" id="CHEBI:132124"/>
        <dbReference type="ChEBI" id="CHEBI:133980"/>
        <dbReference type="ChEBI" id="CHEBI:139511"/>
    </reaction>
</comment>